<sequence>FSVTDEIHNNETREVANIEGNEKKENSRSLFQVKCGQLRKFCVVATKIRFHEVVILISSGSTANFVSDKVAALLPLPMMPTKPFSVRIANGAHLKSPDVALDVKWSEQIGSIMRGWKKDEN</sequence>
<evidence type="ECO:0000313" key="2">
    <source>
        <dbReference type="Proteomes" id="UP000027120"/>
    </source>
</evidence>
<keyword evidence="2" id="KW-1185">Reference proteome</keyword>
<dbReference type="EMBL" id="KK785599">
    <property type="protein sequence ID" value="KDO41655.1"/>
    <property type="molecule type" value="Genomic_DNA"/>
</dbReference>
<organism evidence="1 2">
    <name type="scientific">Citrus sinensis</name>
    <name type="common">Sweet orange</name>
    <name type="synonym">Citrus aurantium var. sinensis</name>
    <dbReference type="NCBI Taxonomy" id="2711"/>
    <lineage>
        <taxon>Eukaryota</taxon>
        <taxon>Viridiplantae</taxon>
        <taxon>Streptophyta</taxon>
        <taxon>Embryophyta</taxon>
        <taxon>Tracheophyta</taxon>
        <taxon>Spermatophyta</taxon>
        <taxon>Magnoliopsida</taxon>
        <taxon>eudicotyledons</taxon>
        <taxon>Gunneridae</taxon>
        <taxon>Pentapetalae</taxon>
        <taxon>rosids</taxon>
        <taxon>malvids</taxon>
        <taxon>Sapindales</taxon>
        <taxon>Rutaceae</taxon>
        <taxon>Aurantioideae</taxon>
        <taxon>Citrus</taxon>
    </lineage>
</organism>
<dbReference type="CDD" id="cd00303">
    <property type="entry name" value="retropepsin_like"/>
    <property type="match status" value="1"/>
</dbReference>
<dbReference type="AlphaFoldDB" id="A0A067DJD4"/>
<accession>A0A067DJD4</accession>
<reference evidence="1 2" key="1">
    <citation type="submission" date="2014-04" db="EMBL/GenBank/DDBJ databases">
        <authorList>
            <consortium name="International Citrus Genome Consortium"/>
            <person name="Gmitter F."/>
            <person name="Chen C."/>
            <person name="Farmerie W."/>
            <person name="Harkins T."/>
            <person name="Desany B."/>
            <person name="Mohiuddin M."/>
            <person name="Kodira C."/>
            <person name="Borodovsky M."/>
            <person name="Lomsadze A."/>
            <person name="Burns P."/>
            <person name="Jenkins J."/>
            <person name="Prochnik S."/>
            <person name="Shu S."/>
            <person name="Chapman J."/>
            <person name="Pitluck S."/>
            <person name="Schmutz J."/>
            <person name="Rokhsar D."/>
        </authorList>
    </citation>
    <scope>NUCLEOTIDE SEQUENCE</scope>
</reference>
<evidence type="ECO:0000313" key="1">
    <source>
        <dbReference type="EMBL" id="KDO41655.1"/>
    </source>
</evidence>
<dbReference type="Proteomes" id="UP000027120">
    <property type="component" value="Unassembled WGS sequence"/>
</dbReference>
<proteinExistence type="predicted"/>
<feature type="non-terminal residue" evidence="1">
    <location>
        <position position="1"/>
    </location>
</feature>
<name>A0A067DJD4_CITSI</name>
<protein>
    <submittedName>
        <fullName evidence="1">Uncharacterized protein</fullName>
    </submittedName>
</protein>
<gene>
    <name evidence="1" type="ORF">CISIN_1g043220mg</name>
</gene>